<dbReference type="Proteomes" id="UP000610459">
    <property type="component" value="Unassembled WGS sequence"/>
</dbReference>
<name>A0ACC5PYC9_ENTAG</name>
<protein>
    <submittedName>
        <fullName evidence="1">Uncharacterized protein</fullName>
    </submittedName>
</protein>
<sequence>MPEVLSLELAEYRSGLANTLFEILIDKAGSYGNRELIDLISLAYDINAEVNRALKAHLGEDDE</sequence>
<proteinExistence type="predicted"/>
<organism evidence="1 2">
    <name type="scientific">Enterobacter agglomerans</name>
    <name type="common">Erwinia herbicola</name>
    <name type="synonym">Pantoea agglomerans</name>
    <dbReference type="NCBI Taxonomy" id="549"/>
    <lineage>
        <taxon>Bacteria</taxon>
        <taxon>Pseudomonadati</taxon>
        <taxon>Pseudomonadota</taxon>
        <taxon>Gammaproteobacteria</taxon>
        <taxon>Enterobacterales</taxon>
        <taxon>Erwiniaceae</taxon>
        <taxon>Pantoea</taxon>
        <taxon>Pantoea agglomerans group</taxon>
    </lineage>
</organism>
<evidence type="ECO:0000313" key="2">
    <source>
        <dbReference type="Proteomes" id="UP000610459"/>
    </source>
</evidence>
<keyword evidence="2" id="KW-1185">Reference proteome</keyword>
<comment type="caution">
    <text evidence="1">The sequence shown here is derived from an EMBL/GenBank/DDBJ whole genome shotgun (WGS) entry which is preliminary data.</text>
</comment>
<evidence type="ECO:0000313" key="1">
    <source>
        <dbReference type="EMBL" id="MBD8129160.1"/>
    </source>
</evidence>
<gene>
    <name evidence="1" type="ORF">IFT41_23985</name>
</gene>
<reference evidence="1 2" key="1">
    <citation type="journal article" date="2020" name="FEMS Microbiol. Ecol.">
        <title>Temporal dynamics of bacterial communities during seed development and maturation.</title>
        <authorList>
            <person name="Chesneau G."/>
            <person name="Torres-Cortes G."/>
            <person name="Briand M."/>
            <person name="Darrasse A."/>
            <person name="Preveaux A."/>
            <person name="Marais C."/>
            <person name="Jacques M.A."/>
            <person name="Shade A."/>
            <person name="Barret M."/>
        </authorList>
    </citation>
    <scope>NUCLEOTIDE SEQUENCE [LARGE SCALE GENOMIC DNA]</scope>
    <source>
        <strain evidence="1 2">CFBP13709</strain>
    </source>
</reference>
<dbReference type="EMBL" id="JACYNR010000038">
    <property type="protein sequence ID" value="MBD8129160.1"/>
    <property type="molecule type" value="Genomic_DNA"/>
</dbReference>
<accession>A0ACC5PYC9</accession>